<sequence>MRMKTNIPREDRDGGKISPACTLVQGMGKLPLHIPFPVDIPITDGASR</sequence>
<reference evidence="2 3" key="2">
    <citation type="journal article" date="2017" name="Front. Plant Sci.">
        <title>Gene Classification and Mining of Molecular Markers Useful in Red Clover (Trifolium pratense) Breeding.</title>
        <authorList>
            <person name="Istvanek J."/>
            <person name="Dluhosova J."/>
            <person name="Dluhos P."/>
            <person name="Patkova L."/>
            <person name="Nedelnik J."/>
            <person name="Repkova J."/>
        </authorList>
    </citation>
    <scope>NUCLEOTIDE SEQUENCE [LARGE SCALE GENOMIC DNA]</scope>
    <source>
        <strain evidence="3">cv. Tatra</strain>
        <tissue evidence="2">Young leaves</tissue>
    </source>
</reference>
<gene>
    <name evidence="2" type="ORF">L195_g062476</name>
</gene>
<evidence type="ECO:0000313" key="3">
    <source>
        <dbReference type="Proteomes" id="UP000236291"/>
    </source>
</evidence>
<feature type="region of interest" description="Disordered" evidence="1">
    <location>
        <begin position="1"/>
        <end position="20"/>
    </location>
</feature>
<evidence type="ECO:0000313" key="2">
    <source>
        <dbReference type="EMBL" id="PNX65200.1"/>
    </source>
</evidence>
<organism evidence="2 3">
    <name type="scientific">Trifolium pratense</name>
    <name type="common">Red clover</name>
    <dbReference type="NCBI Taxonomy" id="57577"/>
    <lineage>
        <taxon>Eukaryota</taxon>
        <taxon>Viridiplantae</taxon>
        <taxon>Streptophyta</taxon>
        <taxon>Embryophyta</taxon>
        <taxon>Tracheophyta</taxon>
        <taxon>Spermatophyta</taxon>
        <taxon>Magnoliopsida</taxon>
        <taxon>eudicotyledons</taxon>
        <taxon>Gunneridae</taxon>
        <taxon>Pentapetalae</taxon>
        <taxon>rosids</taxon>
        <taxon>fabids</taxon>
        <taxon>Fabales</taxon>
        <taxon>Fabaceae</taxon>
        <taxon>Papilionoideae</taxon>
        <taxon>50 kb inversion clade</taxon>
        <taxon>NPAAA clade</taxon>
        <taxon>Hologalegina</taxon>
        <taxon>IRL clade</taxon>
        <taxon>Trifolieae</taxon>
        <taxon>Trifolium</taxon>
    </lineage>
</organism>
<proteinExistence type="predicted"/>
<comment type="caution">
    <text evidence="2">The sequence shown here is derived from an EMBL/GenBank/DDBJ whole genome shotgun (WGS) entry which is preliminary data.</text>
</comment>
<feature type="non-terminal residue" evidence="2">
    <location>
        <position position="48"/>
    </location>
</feature>
<reference evidence="2 3" key="1">
    <citation type="journal article" date="2014" name="Am. J. Bot.">
        <title>Genome assembly and annotation for red clover (Trifolium pratense; Fabaceae).</title>
        <authorList>
            <person name="Istvanek J."/>
            <person name="Jaros M."/>
            <person name="Krenek A."/>
            <person name="Repkova J."/>
        </authorList>
    </citation>
    <scope>NUCLEOTIDE SEQUENCE [LARGE SCALE GENOMIC DNA]</scope>
    <source>
        <strain evidence="3">cv. Tatra</strain>
        <tissue evidence="2">Young leaves</tissue>
    </source>
</reference>
<name>A0A2K3KFY2_TRIPR</name>
<evidence type="ECO:0000256" key="1">
    <source>
        <dbReference type="SAM" id="MobiDB-lite"/>
    </source>
</evidence>
<dbReference type="Proteomes" id="UP000236291">
    <property type="component" value="Unassembled WGS sequence"/>
</dbReference>
<dbReference type="EMBL" id="ASHM01176162">
    <property type="protein sequence ID" value="PNX65200.1"/>
    <property type="molecule type" value="Genomic_DNA"/>
</dbReference>
<protein>
    <submittedName>
        <fullName evidence="2">Uncharacterized protein</fullName>
    </submittedName>
</protein>
<dbReference type="AlphaFoldDB" id="A0A2K3KFY2"/>
<accession>A0A2K3KFY2</accession>